<keyword evidence="3" id="KW-1185">Reference proteome</keyword>
<dbReference type="Proteomes" id="UP000198406">
    <property type="component" value="Unassembled WGS sequence"/>
</dbReference>
<organism evidence="2 3">
    <name type="scientific">Fistulifera solaris</name>
    <name type="common">Oleaginous diatom</name>
    <dbReference type="NCBI Taxonomy" id="1519565"/>
    <lineage>
        <taxon>Eukaryota</taxon>
        <taxon>Sar</taxon>
        <taxon>Stramenopiles</taxon>
        <taxon>Ochrophyta</taxon>
        <taxon>Bacillariophyta</taxon>
        <taxon>Bacillariophyceae</taxon>
        <taxon>Bacillariophycidae</taxon>
        <taxon>Naviculales</taxon>
        <taxon>Naviculaceae</taxon>
        <taxon>Fistulifera</taxon>
    </lineage>
</organism>
<comment type="caution">
    <text evidence="2">The sequence shown here is derived from an EMBL/GenBank/DDBJ whole genome shotgun (WGS) entry which is preliminary data.</text>
</comment>
<dbReference type="InParanoid" id="A0A1Z5K5C0"/>
<dbReference type="AlphaFoldDB" id="A0A1Z5K5C0"/>
<reference evidence="2 3" key="1">
    <citation type="journal article" date="2015" name="Plant Cell">
        <title>Oil accumulation by the oleaginous diatom Fistulifera solaris as revealed by the genome and transcriptome.</title>
        <authorList>
            <person name="Tanaka T."/>
            <person name="Maeda Y."/>
            <person name="Veluchamy A."/>
            <person name="Tanaka M."/>
            <person name="Abida H."/>
            <person name="Marechal E."/>
            <person name="Bowler C."/>
            <person name="Muto M."/>
            <person name="Sunaga Y."/>
            <person name="Tanaka M."/>
            <person name="Yoshino T."/>
            <person name="Taniguchi T."/>
            <person name="Fukuda Y."/>
            <person name="Nemoto M."/>
            <person name="Matsumoto M."/>
            <person name="Wong P.S."/>
            <person name="Aburatani S."/>
            <person name="Fujibuchi W."/>
        </authorList>
    </citation>
    <scope>NUCLEOTIDE SEQUENCE [LARGE SCALE GENOMIC DNA]</scope>
    <source>
        <strain evidence="2 3">JPCC DA0580</strain>
    </source>
</reference>
<dbReference type="SUPFAM" id="SSF55729">
    <property type="entry name" value="Acyl-CoA N-acyltransferases (Nat)"/>
    <property type="match status" value="1"/>
</dbReference>
<proteinExistence type="predicted"/>
<protein>
    <recommendedName>
        <fullName evidence="4">N-acetyltransferase domain-containing protein</fullName>
    </recommendedName>
</protein>
<dbReference type="EMBL" id="BDSP01000166">
    <property type="protein sequence ID" value="GAX21406.1"/>
    <property type="molecule type" value="Genomic_DNA"/>
</dbReference>
<gene>
    <name evidence="2" type="ORF">FisN_28Lh098</name>
</gene>
<evidence type="ECO:0000256" key="1">
    <source>
        <dbReference type="SAM" id="SignalP"/>
    </source>
</evidence>
<name>A0A1Z5K5C0_FISSO</name>
<evidence type="ECO:0000313" key="2">
    <source>
        <dbReference type="EMBL" id="GAX21406.1"/>
    </source>
</evidence>
<keyword evidence="1" id="KW-0732">Signal</keyword>
<sequence length="265" mass="29799">MRILFFIIFGVCLVARSHSFSLTSASFISSATANRSPCIAFAVPTKEVTALSPPTSISFHDLRWKVKLPENAKLWERLQYSGNRFWETFTQGSNELTTLSAPFITPRSSGNSQVVLEAYLPAQFTTEKPVIRMGFTTQAGPPLPLLETTLQKLNFEIDDEGNNIRTMALIFIWIDPEYRGLQWGVQAMRIVRYIHFSMGADCTVIVANDKGSGRLVSWYEQQGFVQALELQDCLGSPNQIYGTAMVGRTLAEKPLRELTMEYSYC</sequence>
<evidence type="ECO:0008006" key="4">
    <source>
        <dbReference type="Google" id="ProtNLM"/>
    </source>
</evidence>
<feature type="chain" id="PRO_5012057523" description="N-acetyltransferase domain-containing protein" evidence="1">
    <location>
        <begin position="20"/>
        <end position="265"/>
    </location>
</feature>
<dbReference type="OrthoDB" id="43192at2759"/>
<evidence type="ECO:0000313" key="3">
    <source>
        <dbReference type="Proteomes" id="UP000198406"/>
    </source>
</evidence>
<dbReference type="InterPro" id="IPR016181">
    <property type="entry name" value="Acyl_CoA_acyltransferase"/>
</dbReference>
<accession>A0A1Z5K5C0</accession>
<feature type="signal peptide" evidence="1">
    <location>
        <begin position="1"/>
        <end position="19"/>
    </location>
</feature>